<keyword evidence="1" id="KW-0378">Hydrolase</keyword>
<dbReference type="Proteomes" id="UP000545493">
    <property type="component" value="Unassembled WGS sequence"/>
</dbReference>
<comment type="caution">
    <text evidence="1">The sequence shown here is derived from an EMBL/GenBank/DDBJ whole genome shotgun (WGS) entry which is preliminary data.</text>
</comment>
<reference evidence="1 2" key="1">
    <citation type="submission" date="2020-03" db="EMBL/GenBank/DDBJ databases">
        <title>Sequencing the genomes of 1000 actinobacteria strains.</title>
        <authorList>
            <person name="Klenk H.-P."/>
        </authorList>
    </citation>
    <scope>NUCLEOTIDE SEQUENCE [LARGE SCALE GENOMIC DNA]</scope>
    <source>
        <strain evidence="1 2">DSM 45685</strain>
    </source>
</reference>
<sequence length="187" mass="19946">MLPDHLHAMLDEARRLRQRFARTAPQQWTVTTAATELSVQVGHLALCMLRGRGHDVSDMEDPERPITNLGDELADVVLAALSIAVLANTVPTPLATPAATPHDADDAFLRLLVAAGELSEAALVEHGYRHRPTGTPRPLADAVTNVIAACDTLATRLGIDLDDEFDAMVVSADAFLDDRLPGGDGVS</sequence>
<dbReference type="AlphaFoldDB" id="A0A7X5ZP64"/>
<evidence type="ECO:0000313" key="2">
    <source>
        <dbReference type="Proteomes" id="UP000545493"/>
    </source>
</evidence>
<accession>A0A7X5ZP64</accession>
<dbReference type="RefSeq" id="WP_167166616.1">
    <property type="nucleotide sequence ID" value="NZ_JAAOYM010000001.1"/>
</dbReference>
<evidence type="ECO:0000313" key="1">
    <source>
        <dbReference type="EMBL" id="NIJ10478.1"/>
    </source>
</evidence>
<proteinExistence type="predicted"/>
<organism evidence="1 2">
    <name type="scientific">Saccharomonospora amisosensis</name>
    <dbReference type="NCBI Taxonomy" id="1128677"/>
    <lineage>
        <taxon>Bacteria</taxon>
        <taxon>Bacillati</taxon>
        <taxon>Actinomycetota</taxon>
        <taxon>Actinomycetes</taxon>
        <taxon>Pseudonocardiales</taxon>
        <taxon>Pseudonocardiaceae</taxon>
        <taxon>Saccharomonospora</taxon>
    </lineage>
</organism>
<name>A0A7X5ZP64_9PSEU</name>
<protein>
    <submittedName>
        <fullName evidence="1">NTP pyrophosphatase (Non-canonical NTP hydrolase)</fullName>
    </submittedName>
</protein>
<gene>
    <name evidence="1" type="ORF">FHU38_000822</name>
</gene>
<dbReference type="EMBL" id="JAAOYM010000001">
    <property type="protein sequence ID" value="NIJ10478.1"/>
    <property type="molecule type" value="Genomic_DNA"/>
</dbReference>
<dbReference type="GO" id="GO:0016787">
    <property type="term" value="F:hydrolase activity"/>
    <property type="evidence" value="ECO:0007669"/>
    <property type="project" value="UniProtKB-KW"/>
</dbReference>
<keyword evidence="2" id="KW-1185">Reference proteome</keyword>